<dbReference type="InterPro" id="IPR001214">
    <property type="entry name" value="SET_dom"/>
</dbReference>
<reference evidence="7 8" key="1">
    <citation type="journal article" date="2019" name="Sci. Rep.">
        <title>Comparative genomics of chytrid fungi reveal insights into the obligate biotrophic and pathogenic lifestyle of Synchytrium endobioticum.</title>
        <authorList>
            <person name="van de Vossenberg B.T.L.H."/>
            <person name="Warris S."/>
            <person name="Nguyen H.D.T."/>
            <person name="van Gent-Pelzer M.P.E."/>
            <person name="Joly D.L."/>
            <person name="van de Geest H.C."/>
            <person name="Bonants P.J.M."/>
            <person name="Smith D.S."/>
            <person name="Levesque C.A."/>
            <person name="van der Lee T.A.J."/>
        </authorList>
    </citation>
    <scope>NUCLEOTIDE SEQUENCE [LARGE SCALE GENOMIC DNA]</scope>
    <source>
        <strain evidence="7 8">CBS 675.73</strain>
    </source>
</reference>
<dbReference type="InterPro" id="IPR050869">
    <property type="entry name" value="H3K4_H4K5_MeTrfase"/>
</dbReference>
<dbReference type="Pfam" id="PF00856">
    <property type="entry name" value="SET"/>
    <property type="match status" value="1"/>
</dbReference>
<protein>
    <recommendedName>
        <fullName evidence="9">MYND-type domain-containing protein</fullName>
    </recommendedName>
</protein>
<dbReference type="PROSITE" id="PS50865">
    <property type="entry name" value="ZF_MYND_2"/>
    <property type="match status" value="1"/>
</dbReference>
<sequence length="278" mass="30734">MTKSVAFASTHQTQPLFTSTCIDCVSDEHDFQLVVSTGPIARGSVLLIEHVVFGTHADISKALRTDTALAQALHPRTPEMMLKPAEANGGDARATKEVSEAEFMNAKIDSNAFCGPDGSMRLGPSVTRFNHSCDPNAIVRYVYEETVYKHRQGYRKDGFAVVYACKDVSPGEEICYQYNPYAHDMFSCACPMSMSQRQQMQDKNAQVVGPPIFEANRSFLESAISKYLDDKEGTCAHCGNQVQRICTGCETVSYCNAVCQKGDWQRHKAICKRKAFGV</sequence>
<evidence type="ECO:0000256" key="1">
    <source>
        <dbReference type="ARBA" id="ARBA00022723"/>
    </source>
</evidence>
<dbReference type="InterPro" id="IPR046341">
    <property type="entry name" value="SET_dom_sf"/>
</dbReference>
<keyword evidence="3" id="KW-0862">Zinc</keyword>
<evidence type="ECO:0000313" key="8">
    <source>
        <dbReference type="Proteomes" id="UP000320333"/>
    </source>
</evidence>
<dbReference type="AlphaFoldDB" id="A0A507FFT6"/>
<evidence type="ECO:0000256" key="2">
    <source>
        <dbReference type="ARBA" id="ARBA00022771"/>
    </source>
</evidence>
<dbReference type="Proteomes" id="UP000320333">
    <property type="component" value="Unassembled WGS sequence"/>
</dbReference>
<keyword evidence="2 4" id="KW-0863">Zinc-finger</keyword>
<evidence type="ECO:0000313" key="7">
    <source>
        <dbReference type="EMBL" id="TPX74146.1"/>
    </source>
</evidence>
<name>A0A507FFT6_9FUNG</name>
<evidence type="ECO:0000259" key="6">
    <source>
        <dbReference type="PROSITE" id="PS50865"/>
    </source>
</evidence>
<dbReference type="EMBL" id="QEAP01000142">
    <property type="protein sequence ID" value="TPX74146.1"/>
    <property type="molecule type" value="Genomic_DNA"/>
</dbReference>
<dbReference type="PROSITE" id="PS01360">
    <property type="entry name" value="ZF_MYND_1"/>
    <property type="match status" value="1"/>
</dbReference>
<feature type="domain" description="SET" evidence="5">
    <location>
        <begin position="3"/>
        <end position="179"/>
    </location>
</feature>
<dbReference type="PANTHER" id="PTHR12197">
    <property type="entry name" value="HISTONE-LYSINE N-METHYLTRANSFERASE SMYD"/>
    <property type="match status" value="1"/>
</dbReference>
<dbReference type="OrthoDB" id="341421at2759"/>
<accession>A0A507FFT6</accession>
<comment type="caution">
    <text evidence="7">The sequence shown here is derived from an EMBL/GenBank/DDBJ whole genome shotgun (WGS) entry which is preliminary data.</text>
</comment>
<dbReference type="PROSITE" id="PS50280">
    <property type="entry name" value="SET"/>
    <property type="match status" value="1"/>
</dbReference>
<evidence type="ECO:0008006" key="9">
    <source>
        <dbReference type="Google" id="ProtNLM"/>
    </source>
</evidence>
<keyword evidence="1" id="KW-0479">Metal-binding</keyword>
<keyword evidence="8" id="KW-1185">Reference proteome</keyword>
<dbReference type="GO" id="GO:0008270">
    <property type="term" value="F:zinc ion binding"/>
    <property type="evidence" value="ECO:0007669"/>
    <property type="project" value="UniProtKB-KW"/>
</dbReference>
<gene>
    <name evidence="7" type="ORF">CcCBS67573_g04598</name>
</gene>
<dbReference type="Gene3D" id="2.170.270.10">
    <property type="entry name" value="SET domain"/>
    <property type="match status" value="1"/>
</dbReference>
<feature type="domain" description="MYND-type" evidence="6">
    <location>
        <begin position="235"/>
        <end position="271"/>
    </location>
</feature>
<dbReference type="InterPro" id="IPR002893">
    <property type="entry name" value="Znf_MYND"/>
</dbReference>
<organism evidence="7 8">
    <name type="scientific">Chytriomyces confervae</name>
    <dbReference type="NCBI Taxonomy" id="246404"/>
    <lineage>
        <taxon>Eukaryota</taxon>
        <taxon>Fungi</taxon>
        <taxon>Fungi incertae sedis</taxon>
        <taxon>Chytridiomycota</taxon>
        <taxon>Chytridiomycota incertae sedis</taxon>
        <taxon>Chytridiomycetes</taxon>
        <taxon>Chytridiales</taxon>
        <taxon>Chytriomycetaceae</taxon>
        <taxon>Chytriomyces</taxon>
    </lineage>
</organism>
<evidence type="ECO:0000256" key="4">
    <source>
        <dbReference type="PROSITE-ProRule" id="PRU00134"/>
    </source>
</evidence>
<dbReference type="SUPFAM" id="SSF144232">
    <property type="entry name" value="HIT/MYND zinc finger-like"/>
    <property type="match status" value="1"/>
</dbReference>
<dbReference type="Pfam" id="PF01753">
    <property type="entry name" value="zf-MYND"/>
    <property type="match status" value="1"/>
</dbReference>
<evidence type="ECO:0000259" key="5">
    <source>
        <dbReference type="PROSITE" id="PS50280"/>
    </source>
</evidence>
<dbReference type="Gene3D" id="6.10.140.2220">
    <property type="match status" value="1"/>
</dbReference>
<proteinExistence type="predicted"/>
<evidence type="ECO:0000256" key="3">
    <source>
        <dbReference type="ARBA" id="ARBA00022833"/>
    </source>
</evidence>
<dbReference type="SUPFAM" id="SSF82199">
    <property type="entry name" value="SET domain"/>
    <property type="match status" value="1"/>
</dbReference>